<evidence type="ECO:0000256" key="1">
    <source>
        <dbReference type="ARBA" id="ARBA00001974"/>
    </source>
</evidence>
<evidence type="ECO:0000256" key="3">
    <source>
        <dbReference type="ARBA" id="ARBA00022630"/>
    </source>
</evidence>
<dbReference type="InterPro" id="IPR037069">
    <property type="entry name" value="AcylCoA_DH/ox_N_sf"/>
</dbReference>
<dbReference type="InterPro" id="IPR009100">
    <property type="entry name" value="AcylCoA_DH/oxidase_NM_dom_sf"/>
</dbReference>
<evidence type="ECO:0000256" key="4">
    <source>
        <dbReference type="ARBA" id="ARBA00022827"/>
    </source>
</evidence>
<keyword evidence="5" id="KW-0560">Oxidoreductase</keyword>
<keyword evidence="3 5" id="KW-0285">Flavoprotein</keyword>
<dbReference type="SUPFAM" id="SSF56645">
    <property type="entry name" value="Acyl-CoA dehydrogenase NM domain-like"/>
    <property type="match status" value="1"/>
</dbReference>
<dbReference type="InterPro" id="IPR052166">
    <property type="entry name" value="Diverse_Acyl-CoA_DH"/>
</dbReference>
<feature type="domain" description="Acyl-CoA oxidase/dehydrogenase middle" evidence="7">
    <location>
        <begin position="159"/>
        <end position="269"/>
    </location>
</feature>
<dbReference type="AlphaFoldDB" id="A0A8B2P143"/>
<name>A0A8B2P143_9HYPH</name>
<evidence type="ECO:0000313" key="9">
    <source>
        <dbReference type="EMBL" id="RAI02510.1"/>
    </source>
</evidence>
<keyword evidence="10" id="KW-1185">Reference proteome</keyword>
<protein>
    <submittedName>
        <fullName evidence="9">Acyl-CoA dehydrogenase</fullName>
    </submittedName>
</protein>
<dbReference type="InterPro" id="IPR025878">
    <property type="entry name" value="Acyl-CoA_dh-like_C_dom"/>
</dbReference>
<dbReference type="Gene3D" id="2.40.110.10">
    <property type="entry name" value="Butyryl-CoA Dehydrogenase, subunit A, domain 2"/>
    <property type="match status" value="1"/>
</dbReference>
<evidence type="ECO:0000313" key="10">
    <source>
        <dbReference type="Proteomes" id="UP000249590"/>
    </source>
</evidence>
<evidence type="ECO:0000259" key="8">
    <source>
        <dbReference type="Pfam" id="PF12806"/>
    </source>
</evidence>
<organism evidence="9 10">
    <name type="scientific">Acuticoccus sediminis</name>
    <dbReference type="NCBI Taxonomy" id="2184697"/>
    <lineage>
        <taxon>Bacteria</taxon>
        <taxon>Pseudomonadati</taxon>
        <taxon>Pseudomonadota</taxon>
        <taxon>Alphaproteobacteria</taxon>
        <taxon>Hyphomicrobiales</taxon>
        <taxon>Amorphaceae</taxon>
        <taxon>Acuticoccus</taxon>
    </lineage>
</organism>
<evidence type="ECO:0000256" key="2">
    <source>
        <dbReference type="ARBA" id="ARBA00009347"/>
    </source>
</evidence>
<proteinExistence type="inferred from homology"/>
<dbReference type="PANTHER" id="PTHR42803">
    <property type="entry name" value="ACYL-COA DEHYDROGENASE"/>
    <property type="match status" value="1"/>
</dbReference>
<evidence type="ECO:0000256" key="5">
    <source>
        <dbReference type="RuleBase" id="RU362125"/>
    </source>
</evidence>
<comment type="caution">
    <text evidence="9">The sequence shown here is derived from an EMBL/GenBank/DDBJ whole genome shotgun (WGS) entry which is preliminary data.</text>
</comment>
<feature type="domain" description="Acyl-CoA dehydrogenase/oxidase C-terminal" evidence="6">
    <location>
        <begin position="292"/>
        <end position="456"/>
    </location>
</feature>
<gene>
    <name evidence="9" type="ORF">DLJ53_08975</name>
</gene>
<dbReference type="Pfam" id="PF00441">
    <property type="entry name" value="Acyl-CoA_dh_1"/>
    <property type="match status" value="1"/>
</dbReference>
<dbReference type="SUPFAM" id="SSF47203">
    <property type="entry name" value="Acyl-CoA dehydrogenase C-terminal domain-like"/>
    <property type="match status" value="1"/>
</dbReference>
<dbReference type="Gene3D" id="1.20.140.10">
    <property type="entry name" value="Butyryl-CoA Dehydrogenase, subunit A, domain 3"/>
    <property type="match status" value="1"/>
</dbReference>
<feature type="domain" description="Acetyl-CoA dehydrogenase-like C-terminal" evidence="8">
    <location>
        <begin position="477"/>
        <end position="588"/>
    </location>
</feature>
<comment type="cofactor">
    <cofactor evidence="1 5">
        <name>FAD</name>
        <dbReference type="ChEBI" id="CHEBI:57692"/>
    </cofactor>
</comment>
<keyword evidence="4 5" id="KW-0274">FAD</keyword>
<dbReference type="InterPro" id="IPR006091">
    <property type="entry name" value="Acyl-CoA_Oxase/DH_mid-dom"/>
</dbReference>
<dbReference type="PANTHER" id="PTHR42803:SF3">
    <property type="entry name" value="ACYL-COA DEHYDROGENASE-RELATED"/>
    <property type="match status" value="1"/>
</dbReference>
<sequence length="601" mass="64789">MIARREVEFLLYDWLKAERLTALPRFEGQTREDWDAVLDLAERLAGNDFLPCNKIADRDEPSLTQDGEVRVQPDLREAMRTWLASGLQLAAVDAGHGGMQLPTVVASVALAKVMAANVSGSAFMMLTIANARVISDFGTPAQVELFAAPQHEGTSLGTMCLSEPDVGSSLGDITTRASLDGEDEIGRRYRISGRKMWISGGGHDVTEQNIHLVLAKIADEDGRLPSGTRGISLFVVPRVLPDGGRNDVTVAGLNHKMGYRGIPNCLLNFGEGMHHRPGGEAGAVGWLLGEPGQGLAIMFQMMNEARINVGLGAAALAWRGYVLSCEYAAERVQGRPLEDRRAERPVPLVRHPDVRRMLLAQRAIGEGALALCFYAARLADVSRSAGDAVERQRAHTLLDLLTPIVKSWPSEQGLLANHHAIQIHGGYGYTRDFDVEQLYRDNRLNPIHEGTTGIQGIDLLGRKILGDRGAGFAALQEEMQATVGRAGADVELAAIGAALDAARREVAAVVDGAVARDDRPAVLAEANAFLEGMGHLVVGWLWLDMALAARQSADPAVAEAALWTCRHFFAAEMPRIAGMLAPLTADAAVTRRVPERIFAAV</sequence>
<dbReference type="GO" id="GO:0050660">
    <property type="term" value="F:flavin adenine dinucleotide binding"/>
    <property type="evidence" value="ECO:0007669"/>
    <property type="project" value="InterPro"/>
</dbReference>
<reference evidence="9 10" key="1">
    <citation type="submission" date="2018-05" db="EMBL/GenBank/DDBJ databases">
        <title>Acuticoccus sediminis sp. nov., isolated from deep-sea sediment of Indian Ocean.</title>
        <authorList>
            <person name="Liu X."/>
            <person name="Lai Q."/>
            <person name="Du Y."/>
            <person name="Sun F."/>
            <person name="Zhang X."/>
            <person name="Wang S."/>
            <person name="Shao Z."/>
        </authorList>
    </citation>
    <scope>NUCLEOTIDE SEQUENCE [LARGE SCALE GENOMIC DNA]</scope>
    <source>
        <strain evidence="9 10">PTG4-2</strain>
    </source>
</reference>
<dbReference type="EMBL" id="QHHQ01000002">
    <property type="protein sequence ID" value="RAI02510.1"/>
    <property type="molecule type" value="Genomic_DNA"/>
</dbReference>
<dbReference type="InterPro" id="IPR046373">
    <property type="entry name" value="Acyl-CoA_Oxase/DH_mid-dom_sf"/>
</dbReference>
<dbReference type="InterPro" id="IPR036250">
    <property type="entry name" value="AcylCo_DH-like_C"/>
</dbReference>
<dbReference type="OrthoDB" id="9807883at2"/>
<dbReference type="GO" id="GO:0016627">
    <property type="term" value="F:oxidoreductase activity, acting on the CH-CH group of donors"/>
    <property type="evidence" value="ECO:0007669"/>
    <property type="project" value="InterPro"/>
</dbReference>
<evidence type="ECO:0000259" key="7">
    <source>
        <dbReference type="Pfam" id="PF02770"/>
    </source>
</evidence>
<dbReference type="Gene3D" id="1.10.540.10">
    <property type="entry name" value="Acyl-CoA dehydrogenase/oxidase, N-terminal domain"/>
    <property type="match status" value="1"/>
</dbReference>
<dbReference type="Pfam" id="PF02770">
    <property type="entry name" value="Acyl-CoA_dh_M"/>
    <property type="match status" value="1"/>
</dbReference>
<dbReference type="Proteomes" id="UP000249590">
    <property type="component" value="Unassembled WGS sequence"/>
</dbReference>
<comment type="similarity">
    <text evidence="2 5">Belongs to the acyl-CoA dehydrogenase family.</text>
</comment>
<dbReference type="Pfam" id="PF12806">
    <property type="entry name" value="Acyl-CoA_dh_C"/>
    <property type="match status" value="1"/>
</dbReference>
<dbReference type="RefSeq" id="WP_111346173.1">
    <property type="nucleotide sequence ID" value="NZ_QHHQ01000002.1"/>
</dbReference>
<accession>A0A8B2P143</accession>
<evidence type="ECO:0000259" key="6">
    <source>
        <dbReference type="Pfam" id="PF00441"/>
    </source>
</evidence>
<dbReference type="InterPro" id="IPR009075">
    <property type="entry name" value="AcylCo_DH/oxidase_C"/>
</dbReference>